<evidence type="ECO:0000256" key="1">
    <source>
        <dbReference type="SAM" id="MobiDB-lite"/>
    </source>
</evidence>
<evidence type="ECO:0000313" key="2">
    <source>
        <dbReference type="EMBL" id="GAA5036537.1"/>
    </source>
</evidence>
<sequence length="80" mass="7916">MYQHTNPTTVTTAACHSSAAVSVASGTRSHALPPVSSPATADSTAATPQTVADNSRGPSGRSTGTARTAKPTSPHSAPTE</sequence>
<organism evidence="2 3">
    <name type="scientific">Streptomyces siamensis</name>
    <dbReference type="NCBI Taxonomy" id="1274986"/>
    <lineage>
        <taxon>Bacteria</taxon>
        <taxon>Bacillati</taxon>
        <taxon>Actinomycetota</taxon>
        <taxon>Actinomycetes</taxon>
        <taxon>Kitasatosporales</taxon>
        <taxon>Streptomycetaceae</taxon>
        <taxon>Streptomyces</taxon>
    </lineage>
</organism>
<dbReference type="Proteomes" id="UP001501759">
    <property type="component" value="Unassembled WGS sequence"/>
</dbReference>
<evidence type="ECO:0000313" key="3">
    <source>
        <dbReference type="Proteomes" id="UP001501759"/>
    </source>
</evidence>
<gene>
    <name evidence="2" type="ORF">GCM10023335_83550</name>
</gene>
<feature type="compositionally biased region" description="Low complexity" evidence="1">
    <location>
        <begin position="20"/>
        <end position="50"/>
    </location>
</feature>
<protein>
    <submittedName>
        <fullName evidence="2">Uncharacterized protein</fullName>
    </submittedName>
</protein>
<accession>A0ABP9JNF1</accession>
<name>A0ABP9JNF1_9ACTN</name>
<dbReference type="EMBL" id="BAABKB010000045">
    <property type="protein sequence ID" value="GAA5036537.1"/>
    <property type="molecule type" value="Genomic_DNA"/>
</dbReference>
<proteinExistence type="predicted"/>
<feature type="region of interest" description="Disordered" evidence="1">
    <location>
        <begin position="20"/>
        <end position="80"/>
    </location>
</feature>
<keyword evidence="3" id="KW-1185">Reference proteome</keyword>
<reference evidence="3" key="1">
    <citation type="journal article" date="2019" name="Int. J. Syst. Evol. Microbiol.">
        <title>The Global Catalogue of Microorganisms (GCM) 10K type strain sequencing project: providing services to taxonomists for standard genome sequencing and annotation.</title>
        <authorList>
            <consortium name="The Broad Institute Genomics Platform"/>
            <consortium name="The Broad Institute Genome Sequencing Center for Infectious Disease"/>
            <person name="Wu L."/>
            <person name="Ma J."/>
        </authorList>
    </citation>
    <scope>NUCLEOTIDE SEQUENCE [LARGE SCALE GENOMIC DNA]</scope>
    <source>
        <strain evidence="3">JCM 18409</strain>
    </source>
</reference>
<feature type="compositionally biased region" description="Polar residues" evidence="1">
    <location>
        <begin position="51"/>
        <end position="80"/>
    </location>
</feature>
<comment type="caution">
    <text evidence="2">The sequence shown here is derived from an EMBL/GenBank/DDBJ whole genome shotgun (WGS) entry which is preliminary data.</text>
</comment>